<organism evidence="2 3">
    <name type="scientific">Taeniopygia guttata</name>
    <name type="common">Zebra finch</name>
    <name type="synonym">Poephila guttata</name>
    <dbReference type="NCBI Taxonomy" id="59729"/>
    <lineage>
        <taxon>Eukaryota</taxon>
        <taxon>Metazoa</taxon>
        <taxon>Chordata</taxon>
        <taxon>Craniata</taxon>
        <taxon>Vertebrata</taxon>
        <taxon>Euteleostomi</taxon>
        <taxon>Archelosauria</taxon>
        <taxon>Archosauria</taxon>
        <taxon>Dinosauria</taxon>
        <taxon>Saurischia</taxon>
        <taxon>Theropoda</taxon>
        <taxon>Coelurosauria</taxon>
        <taxon>Aves</taxon>
        <taxon>Neognathae</taxon>
        <taxon>Neoaves</taxon>
        <taxon>Telluraves</taxon>
        <taxon>Australaves</taxon>
        <taxon>Passeriformes</taxon>
        <taxon>Passeroidea</taxon>
        <taxon>Estrildidae</taxon>
        <taxon>Estrildinae</taxon>
        <taxon>Taeniopygia</taxon>
    </lineage>
</organism>
<dbReference type="InterPro" id="IPR028006">
    <property type="entry name" value="CEP15-like"/>
</dbReference>
<dbReference type="Proteomes" id="UP000007754">
    <property type="component" value="Chromosome 12"/>
</dbReference>
<accession>H0ZGA8</accession>
<reference evidence="2" key="3">
    <citation type="submission" date="2025-09" db="UniProtKB">
        <authorList>
            <consortium name="Ensembl"/>
        </authorList>
    </citation>
    <scope>IDENTIFICATION</scope>
</reference>
<proteinExistence type="predicted"/>
<dbReference type="STRING" id="59729.ENSTGUP00000009620"/>
<protein>
    <submittedName>
        <fullName evidence="2">Centrosomal protein 15</fullName>
    </submittedName>
</protein>
<evidence type="ECO:0000313" key="3">
    <source>
        <dbReference type="Proteomes" id="UP000007754"/>
    </source>
</evidence>
<gene>
    <name evidence="2" type="primary">CEP15</name>
</gene>
<name>H0ZGA8_TAEGU</name>
<keyword evidence="1" id="KW-0812">Transmembrane</keyword>
<keyword evidence="1" id="KW-1133">Transmembrane helix</keyword>
<evidence type="ECO:0000313" key="2">
    <source>
        <dbReference type="Ensembl" id="ENSTGUP00000009620.2"/>
    </source>
</evidence>
<dbReference type="PANTHER" id="PTHR14286:SF2">
    <property type="entry name" value="CENTROSOMAL PROTEIN 15 KDA"/>
    <property type="match status" value="1"/>
</dbReference>
<keyword evidence="1" id="KW-0472">Membrane</keyword>
<dbReference type="HOGENOM" id="CLU_133336_0_0_1"/>
<reference evidence="2 3" key="1">
    <citation type="journal article" date="2010" name="Nature">
        <title>The genome of a songbird.</title>
        <authorList>
            <person name="Warren W.C."/>
            <person name="Clayton D.F."/>
            <person name="Ellegren H."/>
            <person name="Arnold A.P."/>
            <person name="Hillier L.W."/>
            <person name="Kunstner A."/>
            <person name="Searle S."/>
            <person name="White S."/>
            <person name="Vilella A.J."/>
            <person name="Fairley S."/>
            <person name="Heger A."/>
            <person name="Kong L."/>
            <person name="Ponting C.P."/>
            <person name="Jarvis E.D."/>
            <person name="Mello C.V."/>
            <person name="Minx P."/>
            <person name="Lovell P."/>
            <person name="Velho T.A."/>
            <person name="Ferris M."/>
            <person name="Balakrishnan C.N."/>
            <person name="Sinha S."/>
            <person name="Blatti C."/>
            <person name="London S.E."/>
            <person name="Li Y."/>
            <person name="Lin Y.C."/>
            <person name="George J."/>
            <person name="Sweedler J."/>
            <person name="Southey B."/>
            <person name="Gunaratne P."/>
            <person name="Watson M."/>
            <person name="Nam K."/>
            <person name="Backstrom N."/>
            <person name="Smeds L."/>
            <person name="Nabholz B."/>
            <person name="Itoh Y."/>
            <person name="Whitney O."/>
            <person name="Pfenning A.R."/>
            <person name="Howard J."/>
            <person name="Volker M."/>
            <person name="Skinner B.M."/>
            <person name="Griffin D.K."/>
            <person name="Ye L."/>
            <person name="McLaren W.M."/>
            <person name="Flicek P."/>
            <person name="Quesada V."/>
            <person name="Velasco G."/>
            <person name="Lopez-Otin C."/>
            <person name="Puente X.S."/>
            <person name="Olender T."/>
            <person name="Lancet D."/>
            <person name="Smit A.F."/>
            <person name="Hubley R."/>
            <person name="Konkel M.K."/>
            <person name="Walker J.A."/>
            <person name="Batzer M.A."/>
            <person name="Gu W."/>
            <person name="Pollock D.D."/>
            <person name="Chen L."/>
            <person name="Cheng Z."/>
            <person name="Eichler E.E."/>
            <person name="Stapley J."/>
            <person name="Slate J."/>
            <person name="Ekblom R."/>
            <person name="Birkhead T."/>
            <person name="Burke T."/>
            <person name="Burt D."/>
            <person name="Scharff C."/>
            <person name="Adam I."/>
            <person name="Richard H."/>
            <person name="Sultan M."/>
            <person name="Soldatov A."/>
            <person name="Lehrach H."/>
            <person name="Edwards S.V."/>
            <person name="Yang S.P."/>
            <person name="Li X."/>
            <person name="Graves T."/>
            <person name="Fulton L."/>
            <person name="Nelson J."/>
            <person name="Chinwalla A."/>
            <person name="Hou S."/>
            <person name="Mardis E.R."/>
            <person name="Wilson R.K."/>
        </authorList>
    </citation>
    <scope>NUCLEOTIDE SEQUENCE [LARGE SCALE GENOMIC DNA]</scope>
</reference>
<dbReference type="Ensembl" id="ENSTGUT00000009723.2">
    <property type="protein sequence ID" value="ENSTGUP00000009620.2"/>
    <property type="gene ID" value="ENSTGUG00000026142.1"/>
</dbReference>
<evidence type="ECO:0000256" key="1">
    <source>
        <dbReference type="SAM" id="Phobius"/>
    </source>
</evidence>
<dbReference type="AlphaFoldDB" id="H0ZGA8"/>
<dbReference type="PANTHER" id="PTHR14286">
    <property type="entry name" value="GENE, 49355-RELATED"/>
    <property type="match status" value="1"/>
</dbReference>
<sequence>MSSYLAQEVHLARRHEEILSQRSELLQQMETYLRDKKTKKTWQTQAADAAHKRNAALLNDIEAAEKRLQERTCLLPHSDTVKLELQTRYMHGYQATPAAAPASLVILLILLIAVLHGDPLEPPALADRRRGLLHRQPVPDGLVGFAVQGGVQHALQSEISVRFLQQRQGQVRASTSSPALLQDPTRAPVLGLWGH</sequence>
<feature type="transmembrane region" description="Helical" evidence="1">
    <location>
        <begin position="98"/>
        <end position="117"/>
    </location>
</feature>
<keyword evidence="3" id="KW-1185">Reference proteome</keyword>
<dbReference type="InParanoid" id="H0ZGA8"/>
<reference evidence="2" key="2">
    <citation type="submission" date="2025-08" db="UniProtKB">
        <authorList>
            <consortium name="Ensembl"/>
        </authorList>
    </citation>
    <scope>IDENTIFICATION</scope>
</reference>
<dbReference type="Pfam" id="PF15134">
    <property type="entry name" value="CEP15-like"/>
    <property type="match status" value="1"/>
</dbReference>
<dbReference type="GeneTree" id="ENSGT00390000005214"/>